<dbReference type="Pfam" id="PF05859">
    <property type="entry name" value="Mis12"/>
    <property type="match status" value="1"/>
</dbReference>
<evidence type="ECO:0000256" key="5">
    <source>
        <dbReference type="ARBA" id="ARBA00022776"/>
    </source>
</evidence>
<evidence type="ECO:0000313" key="10">
    <source>
        <dbReference type="EMBL" id="AAS52287.1"/>
    </source>
</evidence>
<dbReference type="GO" id="GO:0000070">
    <property type="term" value="P:mitotic sister chromatid segregation"/>
    <property type="evidence" value="ECO:0000318"/>
    <property type="project" value="GO_Central"/>
</dbReference>
<keyword evidence="9" id="KW-0137">Centromere</keyword>
<dbReference type="HOGENOM" id="CLU_046437_0_0_1"/>
<keyword evidence="11" id="KW-1185">Reference proteome</keyword>
<sequence>MAAPTMSATSLLTEHLGYPPISLVDDLINSVNEIMYKCTQAMETYLRQRHQVGGEDFTEEIKVGTAKLETLLENAVDKNLDKLELYVLRNVLSVPAELVEGGHFRLAHYDKLVLDTDPAPELRSRLEEIEAAFALHDILLKRVRETRRAHERIVSFKEQVRNLLENGAPSTKEEAERLRALLGSLRPVDETMKLLAVQLRALYTENEAFCSADSVEELLCKYSALHHSGATRSGYIHNSARTLLRQLFGDAAEDAAPDHELSLADPEGGTIDHPNWDALQKHV</sequence>
<keyword evidence="8" id="KW-0131">Cell cycle</keyword>
<dbReference type="KEGG" id="ago:AGOS_ADR367C"/>
<dbReference type="GO" id="GO:0051301">
    <property type="term" value="P:cell division"/>
    <property type="evidence" value="ECO:0007669"/>
    <property type="project" value="UniProtKB-KW"/>
</dbReference>
<accession>Q759B0</accession>
<evidence type="ECO:0000313" key="11">
    <source>
        <dbReference type="Proteomes" id="UP000000591"/>
    </source>
</evidence>
<evidence type="ECO:0000256" key="3">
    <source>
        <dbReference type="ARBA" id="ARBA00022454"/>
    </source>
</evidence>
<organism evidence="10 11">
    <name type="scientific">Eremothecium gossypii (strain ATCC 10895 / CBS 109.51 / FGSC 9923 / NRRL Y-1056)</name>
    <name type="common">Yeast</name>
    <name type="synonym">Ashbya gossypii</name>
    <dbReference type="NCBI Taxonomy" id="284811"/>
    <lineage>
        <taxon>Eukaryota</taxon>
        <taxon>Fungi</taxon>
        <taxon>Dikarya</taxon>
        <taxon>Ascomycota</taxon>
        <taxon>Saccharomycotina</taxon>
        <taxon>Saccharomycetes</taxon>
        <taxon>Saccharomycetales</taxon>
        <taxon>Saccharomycetaceae</taxon>
        <taxon>Eremothecium</taxon>
    </lineage>
</organism>
<evidence type="ECO:0000256" key="4">
    <source>
        <dbReference type="ARBA" id="ARBA00022618"/>
    </source>
</evidence>
<dbReference type="GO" id="GO:0051382">
    <property type="term" value="P:kinetochore assembly"/>
    <property type="evidence" value="ECO:0000318"/>
    <property type="project" value="GO_Central"/>
</dbReference>
<dbReference type="GO" id="GO:0005634">
    <property type="term" value="C:nucleus"/>
    <property type="evidence" value="ECO:0007669"/>
    <property type="project" value="EnsemblFungi"/>
</dbReference>
<dbReference type="Proteomes" id="UP000000591">
    <property type="component" value="Chromosome IV"/>
</dbReference>
<protein>
    <submittedName>
        <fullName evidence="10">ADR367Cp</fullName>
    </submittedName>
</protein>
<reference evidence="10 11" key="1">
    <citation type="journal article" date="2004" name="Science">
        <title>The Ashbya gossypii genome as a tool for mapping the ancient Saccharomyces cerevisiae genome.</title>
        <authorList>
            <person name="Dietrich F.S."/>
            <person name="Voegeli S."/>
            <person name="Brachat S."/>
            <person name="Lerch A."/>
            <person name="Gates K."/>
            <person name="Steiner S."/>
            <person name="Mohr C."/>
            <person name="Pohlmann R."/>
            <person name="Luedi P."/>
            <person name="Choi S."/>
            <person name="Wing R.A."/>
            <person name="Flavier A."/>
            <person name="Gaffney T.D."/>
            <person name="Philippsen P."/>
        </authorList>
    </citation>
    <scope>NUCLEOTIDE SEQUENCE [LARGE SCALE GENOMIC DNA]</scope>
    <source>
        <strain evidence="11">ATCC 10895 / CBS 109.51 / FGSC 9923 / NRRL Y-1056</strain>
    </source>
</reference>
<keyword evidence="3" id="KW-0158">Chromosome</keyword>
<dbReference type="InParanoid" id="Q759B0"/>
<dbReference type="PANTHER" id="PTHR14527">
    <property type="entry name" value="PROTEIN MIS12 HOMOLOG"/>
    <property type="match status" value="1"/>
</dbReference>
<evidence type="ECO:0000256" key="1">
    <source>
        <dbReference type="ARBA" id="ARBA00004629"/>
    </source>
</evidence>
<dbReference type="GO" id="GO:0000922">
    <property type="term" value="C:spindle pole"/>
    <property type="evidence" value="ECO:0007669"/>
    <property type="project" value="EnsemblFungi"/>
</dbReference>
<dbReference type="GO" id="GO:0000444">
    <property type="term" value="C:MIS12/MIND type complex"/>
    <property type="evidence" value="ECO:0000318"/>
    <property type="project" value="GO_Central"/>
</dbReference>
<comment type="subcellular location">
    <subcellularLocation>
        <location evidence="1">Chromosome</location>
        <location evidence="1">Centromere</location>
        <location evidence="1">Kinetochore</location>
    </subcellularLocation>
</comment>
<dbReference type="STRING" id="284811.Q759B0"/>
<evidence type="ECO:0000256" key="2">
    <source>
        <dbReference type="ARBA" id="ARBA00008643"/>
    </source>
</evidence>
<dbReference type="GeneID" id="4620628"/>
<evidence type="ECO:0000256" key="7">
    <source>
        <dbReference type="ARBA" id="ARBA00023054"/>
    </source>
</evidence>
<keyword evidence="5" id="KW-0498">Mitosis</keyword>
<dbReference type="eggNOG" id="ENOG502S72R">
    <property type="taxonomic scope" value="Eukaryota"/>
</dbReference>
<evidence type="ECO:0000256" key="6">
    <source>
        <dbReference type="ARBA" id="ARBA00022838"/>
    </source>
</evidence>
<keyword evidence="7" id="KW-0175">Coiled coil</keyword>
<reference evidence="11" key="2">
    <citation type="journal article" date="2013" name="G3 (Bethesda)">
        <title>Genomes of Ashbya fungi isolated from insects reveal four mating-type loci, numerous translocations, lack of transposons, and distinct gene duplications.</title>
        <authorList>
            <person name="Dietrich F.S."/>
            <person name="Voegeli S."/>
            <person name="Kuo S."/>
            <person name="Philippsen P."/>
        </authorList>
    </citation>
    <scope>GENOME REANNOTATION</scope>
    <source>
        <strain evidence="11">ATCC 10895 / CBS 109.51 / FGSC 9923 / NRRL Y-1056</strain>
    </source>
</reference>
<dbReference type="EMBL" id="AE016817">
    <property type="protein sequence ID" value="AAS52287.1"/>
    <property type="molecule type" value="Genomic_DNA"/>
</dbReference>
<dbReference type="InterPro" id="IPR008685">
    <property type="entry name" value="Centromere_Mis12"/>
</dbReference>
<dbReference type="FunCoup" id="Q759B0">
    <property type="interactions" value="96"/>
</dbReference>
<evidence type="ECO:0000256" key="8">
    <source>
        <dbReference type="ARBA" id="ARBA00023306"/>
    </source>
</evidence>
<dbReference type="GO" id="GO:0034501">
    <property type="term" value="P:protein localization to kinetochore"/>
    <property type="evidence" value="ECO:0007669"/>
    <property type="project" value="EnsemblFungi"/>
</dbReference>
<dbReference type="PANTHER" id="PTHR14527:SF2">
    <property type="entry name" value="PROTEIN MIS12 HOMOLOG"/>
    <property type="match status" value="1"/>
</dbReference>
<keyword evidence="4" id="KW-0132">Cell division</keyword>
<keyword evidence="6" id="KW-0995">Kinetochore</keyword>
<name>Q759B0_EREGS</name>
<dbReference type="OMA" id="CTQAMET"/>
<proteinExistence type="inferred from homology"/>
<dbReference type="AlphaFoldDB" id="Q759B0"/>
<dbReference type="OrthoDB" id="1884855at2759"/>
<dbReference type="RefSeq" id="NP_984463.1">
    <property type="nucleotide sequence ID" value="NM_209816.1"/>
</dbReference>
<comment type="similarity">
    <text evidence="2">Belongs to the mis12 family.</text>
</comment>
<evidence type="ECO:0000256" key="9">
    <source>
        <dbReference type="ARBA" id="ARBA00023328"/>
    </source>
</evidence>
<gene>
    <name evidence="10" type="ORF">AGOS_ADR367C</name>
</gene>